<proteinExistence type="predicted"/>
<evidence type="ECO:0000256" key="4">
    <source>
        <dbReference type="ARBA" id="ARBA00023002"/>
    </source>
</evidence>
<dbReference type="GO" id="GO:0020037">
    <property type="term" value="F:heme binding"/>
    <property type="evidence" value="ECO:0007669"/>
    <property type="project" value="InterPro"/>
</dbReference>
<gene>
    <name evidence="9" type="ORF">GXN74_11790</name>
</gene>
<dbReference type="PROSITE" id="PS00365">
    <property type="entry name" value="NIR_SIR"/>
    <property type="match status" value="1"/>
</dbReference>
<keyword evidence="10" id="KW-1185">Reference proteome</keyword>
<organism evidence="9 10">
    <name type="scientific">Anaerotalea alkaliphila</name>
    <dbReference type="NCBI Taxonomy" id="2662126"/>
    <lineage>
        <taxon>Bacteria</taxon>
        <taxon>Bacillati</taxon>
        <taxon>Bacillota</taxon>
        <taxon>Clostridia</taxon>
        <taxon>Eubacteriales</taxon>
        <taxon>Anaerotalea</taxon>
    </lineage>
</organism>
<dbReference type="InterPro" id="IPR006066">
    <property type="entry name" value="NO2/SO3_Rdtase_FeS/sirohaem_BS"/>
</dbReference>
<feature type="domain" description="Nitrite/Sulfite reductase ferredoxin-like" evidence="8">
    <location>
        <begin position="13"/>
        <end position="74"/>
    </location>
</feature>
<dbReference type="GO" id="GO:0051539">
    <property type="term" value="F:4 iron, 4 sulfur cluster binding"/>
    <property type="evidence" value="ECO:0007669"/>
    <property type="project" value="UniProtKB-KW"/>
</dbReference>
<dbReference type="InterPro" id="IPR036136">
    <property type="entry name" value="Nit/Sulf_reduc_fer-like_dom_sf"/>
</dbReference>
<evidence type="ECO:0000313" key="9">
    <source>
        <dbReference type="EMBL" id="NDL68422.1"/>
    </source>
</evidence>
<dbReference type="PANTHER" id="PTHR43809">
    <property type="entry name" value="NITRITE REDUCTASE (NADH) LARGE SUBUNIT"/>
    <property type="match status" value="1"/>
</dbReference>
<evidence type="ECO:0000259" key="8">
    <source>
        <dbReference type="Pfam" id="PF03460"/>
    </source>
</evidence>
<evidence type="ECO:0000256" key="2">
    <source>
        <dbReference type="ARBA" id="ARBA00022617"/>
    </source>
</evidence>
<dbReference type="Pfam" id="PF03460">
    <property type="entry name" value="NIR_SIR_ferr"/>
    <property type="match status" value="1"/>
</dbReference>
<dbReference type="PANTHER" id="PTHR43809:SF1">
    <property type="entry name" value="NITRITE REDUCTASE (NADH) LARGE SUBUNIT"/>
    <property type="match status" value="1"/>
</dbReference>
<dbReference type="InterPro" id="IPR052034">
    <property type="entry name" value="NasD-like"/>
</dbReference>
<reference evidence="9 10" key="1">
    <citation type="submission" date="2020-01" db="EMBL/GenBank/DDBJ databases">
        <title>Anaeroalcalibacter tamaniensis gen. nov., sp. nov., moderately halophilic strictly anaerobic fermenter bacterium from mud volcano of Taman peninsula.</title>
        <authorList>
            <person name="Frolova A."/>
            <person name="Merkel A.Y."/>
            <person name="Slobodkin A.I."/>
        </authorList>
    </citation>
    <scope>NUCLEOTIDE SEQUENCE [LARGE SCALE GENOMIC DNA]</scope>
    <source>
        <strain evidence="9 10">F-3ap</strain>
    </source>
</reference>
<dbReference type="GO" id="GO:0046872">
    <property type="term" value="F:metal ion binding"/>
    <property type="evidence" value="ECO:0007669"/>
    <property type="project" value="UniProtKB-KW"/>
</dbReference>
<sequence>MPNPIHANLQKVRDGKRTFAITPRIPGGFLTPDTMVKIAEVARKYKGTLKITSGQRVIILGIKAEDVAPAWTDLGMDPGVLSSYSVKNIEMCPASFCKRMKQNSLKVGMRLEKRYYGRPAPNRVKIAVVGCLNACSSAHGKDIAVLADAEGYIVRVGGSAGYHPRLPDEIASGLTEEEVLRMVDAVFDYYSDTAEMGEKLGLFIDRIGLETFKQNVKEYYGKGKE</sequence>
<evidence type="ECO:0000256" key="3">
    <source>
        <dbReference type="ARBA" id="ARBA00022723"/>
    </source>
</evidence>
<protein>
    <submittedName>
        <fullName evidence="9">NAD(P)/FAD-dependent oxidoreductase</fullName>
    </submittedName>
</protein>
<dbReference type="InterPro" id="IPR006067">
    <property type="entry name" value="NO2/SO3_Rdtase_4Fe4S_dom"/>
</dbReference>
<keyword evidence="4" id="KW-0560">Oxidoreductase</keyword>
<dbReference type="Gene3D" id="3.90.480.20">
    <property type="match status" value="1"/>
</dbReference>
<dbReference type="InterPro" id="IPR017220">
    <property type="entry name" value="Sulphite_reductase_assimil"/>
</dbReference>
<keyword evidence="2" id="KW-0349">Heme</keyword>
<dbReference type="InterPro" id="IPR005117">
    <property type="entry name" value="NiRdtase/SiRdtase_haem-b_fer"/>
</dbReference>
<dbReference type="RefSeq" id="WP_162371146.1">
    <property type="nucleotide sequence ID" value="NZ_JAAEEH010000039.1"/>
</dbReference>
<dbReference type="InterPro" id="IPR045854">
    <property type="entry name" value="NO2/SO3_Rdtase_4Fe4S_sf"/>
</dbReference>
<feature type="domain" description="Nitrite/sulphite reductase 4Fe-4S" evidence="7">
    <location>
        <begin position="86"/>
        <end position="222"/>
    </location>
</feature>
<keyword evidence="3" id="KW-0479">Metal-binding</keyword>
<evidence type="ECO:0000256" key="6">
    <source>
        <dbReference type="ARBA" id="ARBA00023014"/>
    </source>
</evidence>
<name>A0A7X5HXF7_9FIRM</name>
<dbReference type="SUPFAM" id="SSF56014">
    <property type="entry name" value="Nitrite and sulphite reductase 4Fe-4S domain-like"/>
    <property type="match status" value="1"/>
</dbReference>
<dbReference type="Pfam" id="PF01077">
    <property type="entry name" value="NIR_SIR"/>
    <property type="match status" value="1"/>
</dbReference>
<evidence type="ECO:0000256" key="1">
    <source>
        <dbReference type="ARBA" id="ARBA00022485"/>
    </source>
</evidence>
<comment type="caution">
    <text evidence="9">The sequence shown here is derived from an EMBL/GenBank/DDBJ whole genome shotgun (WGS) entry which is preliminary data.</text>
</comment>
<dbReference type="AlphaFoldDB" id="A0A7X5HXF7"/>
<dbReference type="Gene3D" id="3.30.413.10">
    <property type="entry name" value="Sulfite Reductase Hemoprotein, domain 1"/>
    <property type="match status" value="1"/>
</dbReference>
<evidence type="ECO:0000259" key="7">
    <source>
        <dbReference type="Pfam" id="PF01077"/>
    </source>
</evidence>
<keyword evidence="1" id="KW-0004">4Fe-4S</keyword>
<dbReference type="EMBL" id="JAAEEH010000039">
    <property type="protein sequence ID" value="NDL68422.1"/>
    <property type="molecule type" value="Genomic_DNA"/>
</dbReference>
<keyword evidence="6" id="KW-0411">Iron-sulfur</keyword>
<dbReference type="PIRSF" id="PIRSF037487">
    <property type="entry name" value="Sulfite_red_assimil"/>
    <property type="match status" value="1"/>
</dbReference>
<dbReference type="SUPFAM" id="SSF55124">
    <property type="entry name" value="Nitrite/Sulfite reductase N-terminal domain-like"/>
    <property type="match status" value="1"/>
</dbReference>
<evidence type="ECO:0000313" key="10">
    <source>
        <dbReference type="Proteomes" id="UP000461585"/>
    </source>
</evidence>
<dbReference type="Proteomes" id="UP000461585">
    <property type="component" value="Unassembled WGS sequence"/>
</dbReference>
<evidence type="ECO:0000256" key="5">
    <source>
        <dbReference type="ARBA" id="ARBA00023004"/>
    </source>
</evidence>
<dbReference type="GO" id="GO:0016491">
    <property type="term" value="F:oxidoreductase activity"/>
    <property type="evidence" value="ECO:0007669"/>
    <property type="project" value="UniProtKB-KW"/>
</dbReference>
<accession>A0A7X5HXF7</accession>
<keyword evidence="5" id="KW-0408">Iron</keyword>